<accession>A0A553SR76</accession>
<dbReference type="InterPro" id="IPR036634">
    <property type="entry name" value="PRD_sf"/>
</dbReference>
<dbReference type="PROSITE" id="PS51372">
    <property type="entry name" value="PRD_2"/>
    <property type="match status" value="2"/>
</dbReference>
<dbReference type="GO" id="GO:0003723">
    <property type="term" value="F:RNA binding"/>
    <property type="evidence" value="ECO:0007669"/>
    <property type="project" value="InterPro"/>
</dbReference>
<dbReference type="Gene3D" id="2.30.24.10">
    <property type="entry name" value="CAT RNA-binding domain"/>
    <property type="match status" value="1"/>
</dbReference>
<dbReference type="SUPFAM" id="SSF63520">
    <property type="entry name" value="PTS-regulatory domain, PRD"/>
    <property type="match status" value="2"/>
</dbReference>
<dbReference type="InterPro" id="IPR050661">
    <property type="entry name" value="BglG_antiterminators"/>
</dbReference>
<dbReference type="PANTHER" id="PTHR30185">
    <property type="entry name" value="CRYPTIC BETA-GLUCOSIDE BGL OPERON ANTITERMINATOR"/>
    <property type="match status" value="1"/>
</dbReference>
<feature type="domain" description="PRD" evidence="2">
    <location>
        <begin position="170"/>
        <end position="280"/>
    </location>
</feature>
<dbReference type="NCBIfam" id="NF046042">
    <property type="entry name" value="LicT"/>
    <property type="match status" value="1"/>
</dbReference>
<protein>
    <submittedName>
        <fullName evidence="3">PRD domain-containing protein</fullName>
    </submittedName>
</protein>
<dbReference type="Gene3D" id="1.10.1790.10">
    <property type="entry name" value="PRD domain"/>
    <property type="match status" value="2"/>
</dbReference>
<keyword evidence="1" id="KW-0677">Repeat</keyword>
<dbReference type="SMART" id="SM01061">
    <property type="entry name" value="CAT_RBD"/>
    <property type="match status" value="1"/>
</dbReference>
<dbReference type="InterPro" id="IPR036650">
    <property type="entry name" value="CAT_RNA-bd_dom_sf"/>
</dbReference>
<dbReference type="SUPFAM" id="SSF50151">
    <property type="entry name" value="SacY-like RNA-binding domain"/>
    <property type="match status" value="1"/>
</dbReference>
<dbReference type="InterPro" id="IPR004341">
    <property type="entry name" value="CAT_RNA-bd_dom"/>
</dbReference>
<dbReference type="Pfam" id="PF00874">
    <property type="entry name" value="PRD"/>
    <property type="match status" value="2"/>
</dbReference>
<dbReference type="AlphaFoldDB" id="A0A553SR76"/>
<dbReference type="InterPro" id="IPR011608">
    <property type="entry name" value="PRD"/>
</dbReference>
<evidence type="ECO:0000313" key="4">
    <source>
        <dbReference type="Proteomes" id="UP000319837"/>
    </source>
</evidence>
<dbReference type="RefSeq" id="WP_185762943.1">
    <property type="nucleotide sequence ID" value="NZ_RIBP01000001.1"/>
</dbReference>
<reference evidence="4" key="1">
    <citation type="submission" date="2018-10" db="EMBL/GenBank/DDBJ databases">
        <title>FDA dAtabase for Regulatory Grade micrObial Sequences (FDA-ARGOS): Supporting development and validation of Infectious Disease Dx tests.</title>
        <authorList>
            <person name="Minogue T."/>
            <person name="Wolcott M."/>
            <person name="Wasieloski L."/>
            <person name="Aguilar W."/>
            <person name="Moore D."/>
            <person name="Tallon L."/>
            <person name="Sadzewicz L."/>
            <person name="Sengamalay N."/>
            <person name="Ott S."/>
            <person name="Godinez A."/>
            <person name="Nagaraj S."/>
            <person name="Vavikolanu K."/>
            <person name="Vyas G."/>
            <person name="Nadendla S."/>
            <person name="George J."/>
            <person name="Sichtig H."/>
        </authorList>
    </citation>
    <scope>NUCLEOTIDE SEQUENCE [LARGE SCALE GENOMIC DNA]</scope>
    <source>
        <strain evidence="4">FDAARGOS_343</strain>
    </source>
</reference>
<dbReference type="Pfam" id="PF03123">
    <property type="entry name" value="CAT_RBD"/>
    <property type="match status" value="1"/>
</dbReference>
<dbReference type="PANTHER" id="PTHR30185:SF15">
    <property type="entry name" value="CRYPTIC BETA-GLUCOSIDE BGL OPERON ANTITERMINATOR"/>
    <property type="match status" value="1"/>
</dbReference>
<comment type="caution">
    <text evidence="3">The sequence shown here is derived from an EMBL/GenBank/DDBJ whole genome shotgun (WGS) entry which is preliminary data.</text>
</comment>
<dbReference type="EMBL" id="RIBP01000001">
    <property type="protein sequence ID" value="TRZ39502.1"/>
    <property type="molecule type" value="Genomic_DNA"/>
</dbReference>
<gene>
    <name evidence="3" type="ORF">CEQ21_00580</name>
</gene>
<proteinExistence type="predicted"/>
<feature type="domain" description="PRD" evidence="2">
    <location>
        <begin position="64"/>
        <end position="169"/>
    </location>
</feature>
<name>A0A553SR76_NIACI</name>
<organism evidence="3 4">
    <name type="scientific">Niallia circulans</name>
    <name type="common">Bacillus circulans</name>
    <dbReference type="NCBI Taxonomy" id="1397"/>
    <lineage>
        <taxon>Bacteria</taxon>
        <taxon>Bacillati</taxon>
        <taxon>Bacillota</taxon>
        <taxon>Bacilli</taxon>
        <taxon>Bacillales</taxon>
        <taxon>Bacillaceae</taxon>
        <taxon>Niallia</taxon>
    </lineage>
</organism>
<evidence type="ECO:0000313" key="3">
    <source>
        <dbReference type="EMBL" id="TRZ39502.1"/>
    </source>
</evidence>
<evidence type="ECO:0000256" key="1">
    <source>
        <dbReference type="ARBA" id="ARBA00022737"/>
    </source>
</evidence>
<dbReference type="GO" id="GO:0006355">
    <property type="term" value="P:regulation of DNA-templated transcription"/>
    <property type="evidence" value="ECO:0007669"/>
    <property type="project" value="InterPro"/>
</dbReference>
<sequence>MKIEKILNNNAVISIKDNQEIIIIGRGIAFQKRAGDQIAEDQIDKIFTLENEDMRTNFKTLIADMPIEYMQLSEKIIAYAKMKLGKKLNESIYIHLTDHIYYAVDRFRNHLPIKNGLLWEIRQLYRDEYEVGLEALNMICDQFGVILPEDEAGFLALHFINAELNEEMPVVHDMTKIMQEILTLVRYHFKIDFNENSLHFYRFITHLKFFAQRLVKGNHYNSSTDDDLYQVIQMKYPDAHTCALKIKKFIESMYTYVLTDEEMIYLTIHIERVVKSNNDK</sequence>
<dbReference type="Proteomes" id="UP000319837">
    <property type="component" value="Unassembled WGS sequence"/>
</dbReference>
<evidence type="ECO:0000259" key="2">
    <source>
        <dbReference type="PROSITE" id="PS51372"/>
    </source>
</evidence>